<accession>A0AAV0FL54</accession>
<protein>
    <submittedName>
        <fullName evidence="1">Uncharacterized protein</fullName>
    </submittedName>
</protein>
<dbReference type="Proteomes" id="UP001152523">
    <property type="component" value="Unassembled WGS sequence"/>
</dbReference>
<name>A0AAV0FL54_9ASTE</name>
<sequence>MVILEESRLNQPNGSSSATILLYSDEVTPLGPSSSRGGLLLPTEAAVVDAHLPNMADVDDNLDVRTPFLIRVSGPSLRLGPTGCNRQLGPHRLVHTPVLYRMASLVHALPLVQASWDLAHNKRIWSLLPPTSSLPCRLPPSLLPENNGTWILWLHPTRLDYRSRLPRWEEVHPRSPPRLEVERPP</sequence>
<dbReference type="AlphaFoldDB" id="A0AAV0FL54"/>
<reference evidence="1" key="1">
    <citation type="submission" date="2022-07" db="EMBL/GenBank/DDBJ databases">
        <authorList>
            <person name="Macas J."/>
            <person name="Novak P."/>
            <person name="Neumann P."/>
        </authorList>
    </citation>
    <scope>NUCLEOTIDE SEQUENCE</scope>
</reference>
<keyword evidence="2" id="KW-1185">Reference proteome</keyword>
<organism evidence="1 2">
    <name type="scientific">Cuscuta epithymum</name>
    <dbReference type="NCBI Taxonomy" id="186058"/>
    <lineage>
        <taxon>Eukaryota</taxon>
        <taxon>Viridiplantae</taxon>
        <taxon>Streptophyta</taxon>
        <taxon>Embryophyta</taxon>
        <taxon>Tracheophyta</taxon>
        <taxon>Spermatophyta</taxon>
        <taxon>Magnoliopsida</taxon>
        <taxon>eudicotyledons</taxon>
        <taxon>Gunneridae</taxon>
        <taxon>Pentapetalae</taxon>
        <taxon>asterids</taxon>
        <taxon>lamiids</taxon>
        <taxon>Solanales</taxon>
        <taxon>Convolvulaceae</taxon>
        <taxon>Cuscuteae</taxon>
        <taxon>Cuscuta</taxon>
        <taxon>Cuscuta subgen. Cuscuta</taxon>
    </lineage>
</organism>
<proteinExistence type="predicted"/>
<comment type="caution">
    <text evidence="1">The sequence shown here is derived from an EMBL/GenBank/DDBJ whole genome shotgun (WGS) entry which is preliminary data.</text>
</comment>
<evidence type="ECO:0000313" key="2">
    <source>
        <dbReference type="Proteomes" id="UP001152523"/>
    </source>
</evidence>
<evidence type="ECO:0000313" key="1">
    <source>
        <dbReference type="EMBL" id="CAH9136139.1"/>
    </source>
</evidence>
<dbReference type="EMBL" id="CAMAPF010000993">
    <property type="protein sequence ID" value="CAH9136139.1"/>
    <property type="molecule type" value="Genomic_DNA"/>
</dbReference>
<gene>
    <name evidence="1" type="ORF">CEPIT_LOCUS35056</name>
</gene>